<evidence type="ECO:0000313" key="1">
    <source>
        <dbReference type="EMBL" id="MDO4841289.1"/>
    </source>
</evidence>
<keyword evidence="2" id="KW-1185">Reference proteome</keyword>
<evidence type="ECO:0008006" key="3">
    <source>
        <dbReference type="Google" id="ProtNLM"/>
    </source>
</evidence>
<proteinExistence type="predicted"/>
<gene>
    <name evidence="1" type="ORF">Q3982_01235</name>
</gene>
<comment type="caution">
    <text evidence="1">The sequence shown here is derived from an EMBL/GenBank/DDBJ whole genome shotgun (WGS) entry which is preliminary data.</text>
</comment>
<evidence type="ECO:0000313" key="2">
    <source>
        <dbReference type="Proteomes" id="UP001168575"/>
    </source>
</evidence>
<protein>
    <recommendedName>
        <fullName evidence="3">Lipoprotein</fullName>
    </recommendedName>
</protein>
<dbReference type="Proteomes" id="UP001168575">
    <property type="component" value="Unassembled WGS sequence"/>
</dbReference>
<reference evidence="1" key="1">
    <citation type="submission" date="2023-07" db="EMBL/GenBank/DDBJ databases">
        <title>Between Cages and Wild: Unraveling the Impact of Captivity on Animal Microbiomes and Antimicrobial Resistance.</title>
        <authorList>
            <person name="Schmartz G.P."/>
            <person name="Rehner J."/>
            <person name="Schuff M.J."/>
            <person name="Becker S.L."/>
            <person name="Kravczyk M."/>
            <person name="Gurevich A."/>
            <person name="Francke R."/>
            <person name="Mueller R."/>
            <person name="Keller V."/>
            <person name="Keller A."/>
        </authorList>
    </citation>
    <scope>NUCLEOTIDE SEQUENCE</scope>
    <source>
        <strain evidence="1">S12M_St_49</strain>
    </source>
</reference>
<dbReference type="EMBL" id="JAUMVS010000009">
    <property type="protein sequence ID" value="MDO4841289.1"/>
    <property type="molecule type" value="Genomic_DNA"/>
</dbReference>
<name>A0AA43UB02_9ACTN</name>
<dbReference type="AlphaFoldDB" id="A0AA43UB02"/>
<sequence length="188" mass="20431">MKKIIAIFSSLAMALVVSLVMVGCSSGEGGGGGTAAVADKKSDFVWFKVEVPDGVSVSNTAGDTCDKAGFKFEDGKRIIIFYEDGETAQQFFDKKGHDTAAAFEWTVVDPETHGDKKWLVATYNHSGGNAKYYCTDVNGGIVYIDVMSIEGHEELVNKMLDTIEFPDDVKQAVKDAKQKNLTDVEIKK</sequence>
<accession>A0AA43UB02</accession>
<organism evidence="1 2">
    <name type="scientific">Phoenicibacter congonensis</name>
    <dbReference type="NCBI Taxonomy" id="1944646"/>
    <lineage>
        <taxon>Bacteria</taxon>
        <taxon>Bacillati</taxon>
        <taxon>Actinomycetota</taxon>
        <taxon>Coriobacteriia</taxon>
        <taxon>Eggerthellales</taxon>
        <taxon>Eggerthellaceae</taxon>
        <taxon>Phoenicibacter</taxon>
    </lineage>
</organism>
<dbReference type="PROSITE" id="PS51257">
    <property type="entry name" value="PROKAR_LIPOPROTEIN"/>
    <property type="match status" value="1"/>
</dbReference>